<dbReference type="EMBL" id="CM022224">
    <property type="protein sequence ID" value="KAF7066056.1"/>
    <property type="molecule type" value="Genomic_DNA"/>
</dbReference>
<evidence type="ECO:0000256" key="1">
    <source>
        <dbReference type="SAM" id="MobiDB-lite"/>
    </source>
</evidence>
<sequence>PPMGSLEHPGQPWHQERPPVVPPRRSDEYYSGEYQRSLQREYEIEKQLIPGGASLDYSAFLNNRYRESDQRRGRLEMLIQFYGGR</sequence>
<accession>A0A9R1KTT2</accession>
<organism evidence="2">
    <name type="scientific">Triticum aestivum</name>
    <name type="common">Wheat</name>
    <dbReference type="NCBI Taxonomy" id="4565"/>
    <lineage>
        <taxon>Eukaryota</taxon>
        <taxon>Viridiplantae</taxon>
        <taxon>Streptophyta</taxon>
        <taxon>Embryophyta</taxon>
        <taxon>Tracheophyta</taxon>
        <taxon>Spermatophyta</taxon>
        <taxon>Magnoliopsida</taxon>
        <taxon>Liliopsida</taxon>
        <taxon>Poales</taxon>
        <taxon>Poaceae</taxon>
        <taxon>BOP clade</taxon>
        <taxon>Pooideae</taxon>
        <taxon>Triticodae</taxon>
        <taxon>Triticeae</taxon>
        <taxon>Triticinae</taxon>
        <taxon>Triticum</taxon>
    </lineage>
</organism>
<evidence type="ECO:0000313" key="2">
    <source>
        <dbReference type="EMBL" id="KAF7066056.1"/>
    </source>
</evidence>
<name>A0A9R1KTT2_WHEAT</name>
<feature type="region of interest" description="Disordered" evidence="1">
    <location>
        <begin position="1"/>
        <end position="27"/>
    </location>
</feature>
<gene>
    <name evidence="2" type="ORF">CFC21_072104</name>
</gene>
<dbReference type="Proteomes" id="UP000815260">
    <property type="component" value="Chromosome 5B"/>
</dbReference>
<comment type="caution">
    <text evidence="2">The sequence shown here is derived from an EMBL/GenBank/DDBJ whole genome shotgun (WGS) entry which is preliminary data.</text>
</comment>
<dbReference type="AlphaFoldDB" id="A0A9R1KTT2"/>
<reference evidence="2" key="2">
    <citation type="submission" date="2020-03" db="EMBL/GenBank/DDBJ databases">
        <title>The second near-complete assembly of the hexaploid bread wheat (Triticum aestivum) genome.</title>
        <authorList>
            <person name="Zimin A.V."/>
            <person name="Puiu D."/>
            <person name="Shumante A."/>
            <person name="Alonge M."/>
            <person name="Salzberg S.L."/>
        </authorList>
    </citation>
    <scope>NUCLEOTIDE SEQUENCE</scope>
    <source>
        <tissue evidence="2">Leaf</tissue>
    </source>
</reference>
<protein>
    <submittedName>
        <fullName evidence="2">Uncharacterized protein</fullName>
    </submittedName>
</protein>
<feature type="non-terminal residue" evidence="2">
    <location>
        <position position="1"/>
    </location>
</feature>
<reference evidence="2" key="1">
    <citation type="journal article" date="2017" name="Gigascience">
        <title>The first near-complete assembly of the hexaploid bread wheat genome, Triticum aestivum.</title>
        <authorList>
            <person name="Zimin A.V."/>
            <person name="Puiu D."/>
            <person name="Hall R."/>
            <person name="Kingan S."/>
            <person name="Clavijo B.J."/>
            <person name="Salzberg S.L."/>
        </authorList>
    </citation>
    <scope>NUCLEOTIDE SEQUENCE</scope>
    <source>
        <tissue evidence="2">Leaf</tissue>
    </source>
</reference>
<proteinExistence type="predicted"/>